<reference evidence="1 2" key="1">
    <citation type="journal article" date="2012" name="J. Bacteriol.">
        <title>Genome Sequence of Gallaecimonas xiamenensis Type Strain 3-C-1.</title>
        <authorList>
            <person name="Lai Q."/>
            <person name="Wang L."/>
            <person name="Wang W."/>
            <person name="Shao Z."/>
        </authorList>
    </citation>
    <scope>NUCLEOTIDE SEQUENCE [LARGE SCALE GENOMIC DNA]</scope>
    <source>
        <strain evidence="1 2">3-C-1</strain>
    </source>
</reference>
<name>K2KF21_9GAMM</name>
<dbReference type="STRING" id="745411.B3C1_05907"/>
<dbReference type="NCBIfam" id="NF040576">
    <property type="entry name" value="T2SS_GspM_XpsM"/>
    <property type="match status" value="1"/>
</dbReference>
<gene>
    <name evidence="1" type="ORF">B3C1_05907</name>
</gene>
<dbReference type="AlphaFoldDB" id="K2KF21"/>
<keyword evidence="2" id="KW-1185">Reference proteome</keyword>
<dbReference type="EMBL" id="AMRI01000006">
    <property type="protein sequence ID" value="EKE75970.1"/>
    <property type="molecule type" value="Genomic_DNA"/>
</dbReference>
<comment type="caution">
    <text evidence="1">The sequence shown here is derived from an EMBL/GenBank/DDBJ whole genome shotgun (WGS) entry which is preliminary data.</text>
</comment>
<dbReference type="OrthoDB" id="6088673at2"/>
<organism evidence="1 2">
    <name type="scientific">Gallaecimonas xiamenensis 3-C-1</name>
    <dbReference type="NCBI Taxonomy" id="745411"/>
    <lineage>
        <taxon>Bacteria</taxon>
        <taxon>Pseudomonadati</taxon>
        <taxon>Pseudomonadota</taxon>
        <taxon>Gammaproteobacteria</taxon>
        <taxon>Enterobacterales</taxon>
        <taxon>Gallaecimonadaceae</taxon>
        <taxon>Gallaecimonas</taxon>
    </lineage>
</organism>
<sequence length="193" mass="21323">MMSNLPPLVQRLLALLLLLLLLWLGYSLLLAPWLARWQQDGSELERLQNQIEHISRLAGEEDQLKAQLESLRQRNPADGLFLPETKAPLAAARLQRLLTKAVEAGSGQLVSTQTLTTTEQGGQPKVTLAVVLKGETGDLVALLHQLEQSRPLLFVDNLTVSAAPVPIRNDNRPAVPSLDIRFELTAYMGKEQP</sequence>
<dbReference type="InterPro" id="IPR034756">
    <property type="entry name" value="T2SSM_b"/>
</dbReference>
<dbReference type="Proteomes" id="UP000006755">
    <property type="component" value="Unassembled WGS sequence"/>
</dbReference>
<protein>
    <submittedName>
        <fullName evidence="1">General secretion pathway protein M</fullName>
    </submittedName>
</protein>
<dbReference type="eggNOG" id="ENOG5030CV1">
    <property type="taxonomic scope" value="Bacteria"/>
</dbReference>
<dbReference type="RefSeq" id="WP_008483560.1">
    <property type="nucleotide sequence ID" value="NZ_AMRI01000006.1"/>
</dbReference>
<accession>K2KF21</accession>
<proteinExistence type="predicted"/>
<evidence type="ECO:0000313" key="1">
    <source>
        <dbReference type="EMBL" id="EKE75970.1"/>
    </source>
</evidence>
<evidence type="ECO:0000313" key="2">
    <source>
        <dbReference type="Proteomes" id="UP000006755"/>
    </source>
</evidence>
<dbReference type="Pfam" id="PF10741">
    <property type="entry name" value="T2SSM_b"/>
    <property type="match status" value="1"/>
</dbReference>